<proteinExistence type="predicted"/>
<dbReference type="WBParaSite" id="Minc3s02413g29899">
    <property type="protein sequence ID" value="Minc3s02413g29899"/>
    <property type="gene ID" value="Minc3s02413g29899"/>
</dbReference>
<protein>
    <submittedName>
        <fullName evidence="2">Uncharacterized protein</fullName>
    </submittedName>
</protein>
<sequence length="149" mass="17786">MFGDNKQNVILDILTNQHFRVILSKILQVKWNKHFLLPTEFLLLLSQRKLKVIQDFWLITALMKTIVDEYIEEIFGEDYSHKLCIYTRRGDFGPPANPRHHPTRKDFTEESTKFVFNEIKEKLKNKEISLILLGADKKISFRFKFLMEL</sequence>
<name>A0A914MTV0_MELIC</name>
<organism evidence="1 2">
    <name type="scientific">Meloidogyne incognita</name>
    <name type="common">Southern root-knot nematode worm</name>
    <name type="synonym">Oxyuris incognita</name>
    <dbReference type="NCBI Taxonomy" id="6306"/>
    <lineage>
        <taxon>Eukaryota</taxon>
        <taxon>Metazoa</taxon>
        <taxon>Ecdysozoa</taxon>
        <taxon>Nematoda</taxon>
        <taxon>Chromadorea</taxon>
        <taxon>Rhabditida</taxon>
        <taxon>Tylenchina</taxon>
        <taxon>Tylenchomorpha</taxon>
        <taxon>Tylenchoidea</taxon>
        <taxon>Meloidogynidae</taxon>
        <taxon>Meloidogyninae</taxon>
        <taxon>Meloidogyne</taxon>
        <taxon>Meloidogyne incognita group</taxon>
    </lineage>
</organism>
<dbReference type="AlphaFoldDB" id="A0A914MTV0"/>
<dbReference type="Proteomes" id="UP000887563">
    <property type="component" value="Unplaced"/>
</dbReference>
<reference evidence="2" key="1">
    <citation type="submission" date="2022-11" db="UniProtKB">
        <authorList>
            <consortium name="WormBaseParasite"/>
        </authorList>
    </citation>
    <scope>IDENTIFICATION</scope>
</reference>
<evidence type="ECO:0000313" key="1">
    <source>
        <dbReference type="Proteomes" id="UP000887563"/>
    </source>
</evidence>
<evidence type="ECO:0000313" key="2">
    <source>
        <dbReference type="WBParaSite" id="Minc3s02413g29899"/>
    </source>
</evidence>
<accession>A0A914MTV0</accession>
<keyword evidence="1" id="KW-1185">Reference proteome</keyword>